<name>A0A2T4DQE1_9BACT</name>
<dbReference type="EMBL" id="PYVU01000072">
    <property type="protein sequence ID" value="PTB95996.1"/>
    <property type="molecule type" value="Genomic_DNA"/>
</dbReference>
<comment type="caution">
    <text evidence="1">The sequence shown here is derived from an EMBL/GenBank/DDBJ whole genome shotgun (WGS) entry which is preliminary data.</text>
</comment>
<reference evidence="1 2" key="1">
    <citation type="submission" date="2018-03" db="EMBL/GenBank/DDBJ databases">
        <title>Cross-interface Injection: A General Nanoliter Liquid Handling Method Applied to Single Cells Genome Amplification Automated Nanoliter Liquid Handling Applied to Single Cell Multiple Displacement Amplification.</title>
        <authorList>
            <person name="Yun J."/>
            <person name="Xu P."/>
            <person name="Xu J."/>
            <person name="Dai X."/>
            <person name="Wang Y."/>
            <person name="Zheng X."/>
            <person name="Cao C."/>
            <person name="Yi Q."/>
            <person name="Zhu Y."/>
            <person name="Wang L."/>
            <person name="Dong Z."/>
            <person name="Huang Y."/>
            <person name="Huang L."/>
            <person name="Du W."/>
        </authorList>
    </citation>
    <scope>NUCLEOTIDE SEQUENCE [LARGE SCALE GENOMIC DNA]</scope>
    <source>
        <strain evidence="1 2">Z-D1-2</strain>
    </source>
</reference>
<evidence type="ECO:0000313" key="1">
    <source>
        <dbReference type="EMBL" id="PTB95996.1"/>
    </source>
</evidence>
<organism evidence="1 2">
    <name type="scientific">Marivirga lumbricoides</name>
    <dbReference type="NCBI Taxonomy" id="1046115"/>
    <lineage>
        <taxon>Bacteria</taxon>
        <taxon>Pseudomonadati</taxon>
        <taxon>Bacteroidota</taxon>
        <taxon>Cytophagia</taxon>
        <taxon>Cytophagales</taxon>
        <taxon>Marivirgaceae</taxon>
        <taxon>Marivirga</taxon>
    </lineage>
</organism>
<evidence type="ECO:0000313" key="2">
    <source>
        <dbReference type="Proteomes" id="UP000240608"/>
    </source>
</evidence>
<accession>A0A2T4DQE1</accession>
<dbReference type="Proteomes" id="UP000240608">
    <property type="component" value="Unassembled WGS sequence"/>
</dbReference>
<proteinExistence type="predicted"/>
<sequence length="183" mass="19466">MAEGFRRMGDAVLSMASATVEVFTNATQTVQEYASGNTKISVKSSTKTSAKVKFDFSDVMNYSGNNNFTAPDNMIEFGVYTTQSSTESVTKTTRVGNVPVNTTLSSTQNATDKSVTNTTEVSIGMDNGNIQAKAFMNVSSTSSSDGSTSNKVSMGAKAEVPVFKDKGSTITVGSEIKLEYEFK</sequence>
<dbReference type="AlphaFoldDB" id="A0A2T4DQE1"/>
<protein>
    <submittedName>
        <fullName evidence="1">Uncharacterized protein</fullName>
    </submittedName>
</protein>
<gene>
    <name evidence="1" type="ORF">C9994_09245</name>
</gene>